<feature type="region of interest" description="Disordered" evidence="2">
    <location>
        <begin position="39"/>
        <end position="64"/>
    </location>
</feature>
<feature type="region of interest" description="Disordered" evidence="2">
    <location>
        <begin position="391"/>
        <end position="425"/>
    </location>
</feature>
<evidence type="ECO:0008006" key="7">
    <source>
        <dbReference type="Google" id="ProtNLM"/>
    </source>
</evidence>
<evidence type="ECO:0000313" key="5">
    <source>
        <dbReference type="EMBL" id="CAJ0568401.1"/>
    </source>
</evidence>
<dbReference type="InterPro" id="IPR040185">
    <property type="entry name" value="Far11/STRP"/>
</dbReference>
<evidence type="ECO:0000256" key="2">
    <source>
        <dbReference type="SAM" id="MobiDB-lite"/>
    </source>
</evidence>
<dbReference type="InterPro" id="IPR012486">
    <property type="entry name" value="Far11/STRP_N"/>
</dbReference>
<dbReference type="GO" id="GO:0005829">
    <property type="term" value="C:cytosol"/>
    <property type="evidence" value="ECO:0007669"/>
    <property type="project" value="TreeGrafter"/>
</dbReference>
<dbReference type="EMBL" id="CATQJA010001737">
    <property type="protein sequence ID" value="CAJ0568401.1"/>
    <property type="molecule type" value="Genomic_DNA"/>
</dbReference>
<feature type="compositionally biased region" description="Basic and acidic residues" evidence="2">
    <location>
        <begin position="51"/>
        <end position="64"/>
    </location>
</feature>
<dbReference type="SMART" id="SM01292">
    <property type="entry name" value="N1221"/>
    <property type="match status" value="1"/>
</dbReference>
<name>A0AA36CHY8_9BILA</name>
<dbReference type="Pfam" id="PF07923">
    <property type="entry name" value="N1221"/>
    <property type="match status" value="1"/>
</dbReference>
<dbReference type="InterPro" id="IPR021819">
    <property type="entry name" value="Far11/STRP_C"/>
</dbReference>
<evidence type="ECO:0000256" key="1">
    <source>
        <dbReference type="ARBA" id="ARBA00007062"/>
    </source>
</evidence>
<protein>
    <recommendedName>
        <fullName evidence="7">Far11/STRP C-terminal domain-containing protein</fullName>
    </recommendedName>
</protein>
<feature type="non-terminal residue" evidence="5">
    <location>
        <position position="1"/>
    </location>
</feature>
<evidence type="ECO:0000259" key="3">
    <source>
        <dbReference type="SMART" id="SM01292"/>
    </source>
</evidence>
<accession>A0AA36CHY8</accession>
<feature type="domain" description="Far11/STRP C-terminal" evidence="4">
    <location>
        <begin position="472"/>
        <end position="848"/>
    </location>
</feature>
<dbReference type="PANTHER" id="PTHR13239">
    <property type="entry name" value="PROTEIN REQUIRED FOR HYPHAL ANASTOMOSIS HAM-2"/>
    <property type="match status" value="1"/>
</dbReference>
<feature type="domain" description="Far11/STRP N-terminal" evidence="3">
    <location>
        <begin position="71"/>
        <end position="380"/>
    </location>
</feature>
<proteinExistence type="inferred from homology"/>
<reference evidence="5" key="1">
    <citation type="submission" date="2023-06" db="EMBL/GenBank/DDBJ databases">
        <authorList>
            <person name="Delattre M."/>
        </authorList>
    </citation>
    <scope>NUCLEOTIDE SEQUENCE</scope>
    <source>
        <strain evidence="5">AF72</strain>
    </source>
</reference>
<gene>
    <name evidence="5" type="ORF">MSPICULIGERA_LOCUS6921</name>
</gene>
<evidence type="ECO:0000313" key="6">
    <source>
        <dbReference type="Proteomes" id="UP001177023"/>
    </source>
</evidence>
<comment type="caution">
    <text evidence="5">The sequence shown here is derived from an EMBL/GenBank/DDBJ whole genome shotgun (WGS) entry which is preliminary data.</text>
</comment>
<dbReference type="AlphaFoldDB" id="A0AA36CHY8"/>
<comment type="similarity">
    <text evidence="1">Belongs to the STRIP family.</text>
</comment>
<dbReference type="GO" id="GO:0007010">
    <property type="term" value="P:cytoskeleton organization"/>
    <property type="evidence" value="ECO:0007669"/>
    <property type="project" value="TreeGrafter"/>
</dbReference>
<dbReference type="Pfam" id="PF11882">
    <property type="entry name" value="DUF3402"/>
    <property type="match status" value="2"/>
</dbReference>
<feature type="compositionally biased region" description="Polar residues" evidence="2">
    <location>
        <begin position="187"/>
        <end position="201"/>
    </location>
</feature>
<feature type="region of interest" description="Disordered" evidence="2">
    <location>
        <begin position="185"/>
        <end position="209"/>
    </location>
</feature>
<sequence>MEERRAVRPNFAEDVYGSGAGERSAAAVAEMSESSLAQRRSAVLPKLNNLKNDDGPSKNEKENEMPAELGDLGFSYADADDYENELAELYSYSEMEDFASNAVAYRTFLENTEGAYMDFDDDDGEQVNNTTSNPAPLNEKECLMQAARNSYLAAETGLFGPLVSMLLFELEVPYEPVGCNDGRESKASFSSNHRASTSDLSESGKKKRSANLADNESLRAILAGLYHLVETIRREELVDVISETAETRAYLRRVRINFLDELDHPIPSSDRSLLIIMCDMMTPFYNGTSPHIPVKKAFLLTWKILLATFGDSAFLHKKKSEVRAKHGLYATEDTLEIAHFMRTCVINDGDTGFNGGSRPRRSVPGRLGRQMAYTGLEGDESAESDILGLSSTTPIEDETPSPALSERTGGLPKDDSGERTPIASSPVHIPMRRLPWRSKARKEDIDCFLQTARNKYLRYELAGDLETHVGLPAHIVRGLKVLQDHLYTSISDIQLEREDVYHRYKLTVKEEVELSKVEMFYRALLPNMVNYVVALLKVLLAAAPNSKVLQAKNEAVNIIGTNPLEESVRLAIDIHRHKEIIVKAASGIIILMLKHFRLNHVYQFEAFAQQLIYGNGIPLMLRFLDQNMIRYVQSRHELRPYNYPYCALYWARNSETFPTLGVDNIEAEVPAHGYFLWRNIFSAVNMVRILNKLTKGKHARNMMLVVFKSAPILKRCLKIRVPILQLYTLKLLKMQARFLGRQWRRTNMDIISAIYCSVRHRLIDDWAFANDSRSKSWDFQADEQSLKVLIERFNSRRYSKLYPAFAVEQGEDQAYGDDYLDRWDPLEYVANDYCIHSVLAAEKFEPESSWMDNYEAWLEKEVFSGPIDWDQLLLSSN</sequence>
<evidence type="ECO:0000259" key="4">
    <source>
        <dbReference type="SMART" id="SM01293"/>
    </source>
</evidence>
<dbReference type="SMART" id="SM01293">
    <property type="entry name" value="DUF3402"/>
    <property type="match status" value="1"/>
</dbReference>
<keyword evidence="6" id="KW-1185">Reference proteome</keyword>
<dbReference type="PANTHER" id="PTHR13239:SF4">
    <property type="entry name" value="AT25231P"/>
    <property type="match status" value="1"/>
</dbReference>
<dbReference type="Proteomes" id="UP001177023">
    <property type="component" value="Unassembled WGS sequence"/>
</dbReference>
<organism evidence="5 6">
    <name type="scientific">Mesorhabditis spiculigera</name>
    <dbReference type="NCBI Taxonomy" id="96644"/>
    <lineage>
        <taxon>Eukaryota</taxon>
        <taxon>Metazoa</taxon>
        <taxon>Ecdysozoa</taxon>
        <taxon>Nematoda</taxon>
        <taxon>Chromadorea</taxon>
        <taxon>Rhabditida</taxon>
        <taxon>Rhabditina</taxon>
        <taxon>Rhabditomorpha</taxon>
        <taxon>Rhabditoidea</taxon>
        <taxon>Rhabditidae</taxon>
        <taxon>Mesorhabditinae</taxon>
        <taxon>Mesorhabditis</taxon>
    </lineage>
</organism>